<proteinExistence type="predicted"/>
<dbReference type="Proteomes" id="UP000315252">
    <property type="component" value="Unassembled WGS sequence"/>
</dbReference>
<evidence type="ECO:0000313" key="3">
    <source>
        <dbReference type="Proteomes" id="UP000315252"/>
    </source>
</evidence>
<protein>
    <submittedName>
        <fullName evidence="2">Lipid A deacylase LpxR family protein</fullName>
    </submittedName>
</protein>
<dbReference type="Pfam" id="PF09982">
    <property type="entry name" value="LpxR"/>
    <property type="match status" value="1"/>
</dbReference>
<dbReference type="InterPro" id="IPR037107">
    <property type="entry name" value="Put_OMP_sf"/>
</dbReference>
<comment type="caution">
    <text evidence="2">The sequence shown here is derived from an EMBL/GenBank/DDBJ whole genome shotgun (WGS) entry which is preliminary data.</text>
</comment>
<reference evidence="2 3" key="1">
    <citation type="submission" date="2019-06" db="EMBL/GenBank/DDBJ databases">
        <title>Whole genome sequence for Rhodospirillaceae sp. R148.</title>
        <authorList>
            <person name="Wang G."/>
        </authorList>
    </citation>
    <scope>NUCLEOTIDE SEQUENCE [LARGE SCALE GENOMIC DNA]</scope>
    <source>
        <strain evidence="2 3">R148</strain>
    </source>
</reference>
<evidence type="ECO:0000256" key="1">
    <source>
        <dbReference type="SAM" id="SignalP"/>
    </source>
</evidence>
<dbReference type="AlphaFoldDB" id="A0A545TMK3"/>
<gene>
    <name evidence="2" type="ORF">FKG95_17595</name>
</gene>
<dbReference type="Gene3D" id="2.40.128.140">
    <property type="entry name" value="Outer membrane protein"/>
    <property type="match status" value="1"/>
</dbReference>
<dbReference type="OrthoDB" id="9776275at2"/>
<feature type="signal peptide" evidence="1">
    <location>
        <begin position="1"/>
        <end position="25"/>
    </location>
</feature>
<keyword evidence="1" id="KW-0732">Signal</keyword>
<keyword evidence="3" id="KW-1185">Reference proteome</keyword>
<dbReference type="RefSeq" id="WP_142897715.1">
    <property type="nucleotide sequence ID" value="NZ_ML660057.1"/>
</dbReference>
<accession>A0A545TMK3</accession>
<feature type="chain" id="PRO_5021878720" evidence="1">
    <location>
        <begin position="26"/>
        <end position="354"/>
    </location>
</feature>
<sequence length="354" mass="38890">MNLFKYYKALLLVLCVVLQPFPLQADSGTAPEEKAKPERDAKGTLSFVAENDLFGSSRDRHYTHGSKMSWLSPRNGAPEFAHEVADFLPMFPDGGSLRISYSAGQSMFTPDDIRDPSPPEDSRPYAGWLYAGVGIVSESNDQIDVLDLNIGMVGPASLAEDTQKTWHDFIGSPEPLGWGTQIKNEPGILLTYERKWRSLIQFDKEDIPVLGLWPGLGIDVTPHVGGAAGNVLTYGAAGATLRFGEDLRNDLGGPQRIRPSLPGSAYFDPVDLLGWYLFAGAEGRIVARNIFLDGNTFKDSRDVDKEILVGDLQFGAAVIFPVARIAYTHIIRSKEFETQDSPDQFGAISVSFRF</sequence>
<organism evidence="2 3">
    <name type="scientific">Denitrobaculum tricleocarpae</name>
    <dbReference type="NCBI Taxonomy" id="2591009"/>
    <lineage>
        <taxon>Bacteria</taxon>
        <taxon>Pseudomonadati</taxon>
        <taxon>Pseudomonadota</taxon>
        <taxon>Alphaproteobacteria</taxon>
        <taxon>Rhodospirillales</taxon>
        <taxon>Rhodospirillaceae</taxon>
        <taxon>Denitrobaculum</taxon>
    </lineage>
</organism>
<dbReference type="InterPro" id="IPR018707">
    <property type="entry name" value="LpxR"/>
</dbReference>
<dbReference type="EMBL" id="VHSH01000006">
    <property type="protein sequence ID" value="TQV78381.1"/>
    <property type="molecule type" value="Genomic_DNA"/>
</dbReference>
<evidence type="ECO:0000313" key="2">
    <source>
        <dbReference type="EMBL" id="TQV78381.1"/>
    </source>
</evidence>
<name>A0A545TMK3_9PROT</name>